<gene>
    <name evidence="8" type="ORF">N7494_002103</name>
</gene>
<keyword evidence="5" id="KW-0539">Nucleus</keyword>
<dbReference type="Pfam" id="PF04082">
    <property type="entry name" value="Fungal_trans"/>
    <property type="match status" value="1"/>
</dbReference>
<dbReference type="EMBL" id="JAQIZZ010000002">
    <property type="protein sequence ID" value="KAJ5552725.1"/>
    <property type="molecule type" value="Genomic_DNA"/>
</dbReference>
<evidence type="ECO:0000259" key="7">
    <source>
        <dbReference type="PROSITE" id="PS50048"/>
    </source>
</evidence>
<dbReference type="PROSITE" id="PS50048">
    <property type="entry name" value="ZN2_CY6_FUNGAL_2"/>
    <property type="match status" value="1"/>
</dbReference>
<keyword evidence="2" id="KW-0805">Transcription regulation</keyword>
<dbReference type="Proteomes" id="UP001220324">
    <property type="component" value="Unassembled WGS sequence"/>
</dbReference>
<evidence type="ECO:0000256" key="3">
    <source>
        <dbReference type="ARBA" id="ARBA00023125"/>
    </source>
</evidence>
<comment type="caution">
    <text evidence="8">The sequence shown here is derived from an EMBL/GenBank/DDBJ whole genome shotgun (WGS) entry which is preliminary data.</text>
</comment>
<dbReference type="Gene3D" id="4.10.240.10">
    <property type="entry name" value="Zn(2)-C6 fungal-type DNA-binding domain"/>
    <property type="match status" value="1"/>
</dbReference>
<organism evidence="8 9">
    <name type="scientific">Penicillium frequentans</name>
    <dbReference type="NCBI Taxonomy" id="3151616"/>
    <lineage>
        <taxon>Eukaryota</taxon>
        <taxon>Fungi</taxon>
        <taxon>Dikarya</taxon>
        <taxon>Ascomycota</taxon>
        <taxon>Pezizomycotina</taxon>
        <taxon>Eurotiomycetes</taxon>
        <taxon>Eurotiomycetidae</taxon>
        <taxon>Eurotiales</taxon>
        <taxon>Aspergillaceae</taxon>
        <taxon>Penicillium</taxon>
    </lineage>
</organism>
<proteinExistence type="predicted"/>
<dbReference type="PANTHER" id="PTHR46910">
    <property type="entry name" value="TRANSCRIPTION FACTOR PDR1"/>
    <property type="match status" value="1"/>
</dbReference>
<dbReference type="SUPFAM" id="SSF57701">
    <property type="entry name" value="Zn2/Cys6 DNA-binding domain"/>
    <property type="match status" value="1"/>
</dbReference>
<dbReference type="Pfam" id="PF00172">
    <property type="entry name" value="Zn_clus"/>
    <property type="match status" value="1"/>
</dbReference>
<feature type="compositionally biased region" description="Basic and acidic residues" evidence="6">
    <location>
        <begin position="633"/>
        <end position="642"/>
    </location>
</feature>
<dbReference type="InterPro" id="IPR050987">
    <property type="entry name" value="AtrR-like"/>
</dbReference>
<dbReference type="CDD" id="cd00067">
    <property type="entry name" value="GAL4"/>
    <property type="match status" value="1"/>
</dbReference>
<feature type="region of interest" description="Disordered" evidence="6">
    <location>
        <begin position="76"/>
        <end position="123"/>
    </location>
</feature>
<dbReference type="SMART" id="SM00906">
    <property type="entry name" value="Fungal_trans"/>
    <property type="match status" value="1"/>
</dbReference>
<evidence type="ECO:0000313" key="9">
    <source>
        <dbReference type="Proteomes" id="UP001220324"/>
    </source>
</evidence>
<name>A0AAD6D5G8_9EURO</name>
<dbReference type="GO" id="GO:0000981">
    <property type="term" value="F:DNA-binding transcription factor activity, RNA polymerase II-specific"/>
    <property type="evidence" value="ECO:0007669"/>
    <property type="project" value="InterPro"/>
</dbReference>
<evidence type="ECO:0000256" key="4">
    <source>
        <dbReference type="ARBA" id="ARBA00023163"/>
    </source>
</evidence>
<reference evidence="8 9" key="1">
    <citation type="journal article" date="2023" name="IMA Fungus">
        <title>Comparative genomic study of the Penicillium genus elucidates a diverse pangenome and 15 lateral gene transfer events.</title>
        <authorList>
            <person name="Petersen C."/>
            <person name="Sorensen T."/>
            <person name="Nielsen M.R."/>
            <person name="Sondergaard T.E."/>
            <person name="Sorensen J.L."/>
            <person name="Fitzpatrick D.A."/>
            <person name="Frisvad J.C."/>
            <person name="Nielsen K.L."/>
        </authorList>
    </citation>
    <scope>NUCLEOTIDE SEQUENCE [LARGE SCALE GENOMIC DNA]</scope>
    <source>
        <strain evidence="8 9">IBT 35679</strain>
    </source>
</reference>
<dbReference type="GO" id="GO:0006351">
    <property type="term" value="P:DNA-templated transcription"/>
    <property type="evidence" value="ECO:0007669"/>
    <property type="project" value="InterPro"/>
</dbReference>
<evidence type="ECO:0000256" key="1">
    <source>
        <dbReference type="ARBA" id="ARBA00022723"/>
    </source>
</evidence>
<dbReference type="GO" id="GO:0003677">
    <property type="term" value="F:DNA binding"/>
    <property type="evidence" value="ECO:0007669"/>
    <property type="project" value="UniProtKB-KW"/>
</dbReference>
<keyword evidence="4" id="KW-0804">Transcription</keyword>
<keyword evidence="1" id="KW-0479">Metal-binding</keyword>
<dbReference type="InterPro" id="IPR001138">
    <property type="entry name" value="Zn2Cys6_DnaBD"/>
</dbReference>
<sequence>MNQLQPSRVEKIRCAKACTTCRRKKVKCDGKRPVCSTCHTFGLPCAFQDVFEGDQRSSRAYVEGLEQRLKRMEDDLKRRDQLQESPQEVLEDRLSSEYSRGTSRKAPDSHRSGNVASDRLSEERVRLGDEDALLDGDDDVDQPSYVIQSRDGRMRFYGASSGFNAPYSEPVGQNGTRASRADGETAVQRSASRWPLTNWIPRVLQDPFEKRTTQTLPSKKATLTLVDEFLNTFNQAIPLVDDRSFMKLVERQFSWNPDENPSSWALLNVILGFSYRERAQTAPDESYDWKMSLAHIKNALNVVVELFMRNADLSAVQALLGLALYFQGTPNAQALFMFSAAAIRLSHSIGLHRNTIAGMDASETEQRRRIFWIAFVLDADISFRVGRPPVQEMEDFNTPLPASLPSDRRGIICLAGIEINFLRLAAQLALVQRRVYRHFQTAATDQQPRERTIRSAIDCEEALFTWRDSIPEELRPRKSFNLEPNYFLQHLVRMHVAYHSCCANLRQLPRKTSFTDVTSQNNNEKVDIDIAKICHRSLESARSAVALLPYTRSFGSNYKWNVLYFFATASVALALGITSHPAHELVNDDLRMVRDTVAFLTNISSEEPSTYVDFILGVCSDLETSARRAIRNSRRDMPERPASRTNGDYRGINTESVPQREPTNTGGDNLLQQVIDPEGDSMVDLMNPQWSIPPFWSWQDTYSGILPSPGINEGRPEDFI</sequence>
<evidence type="ECO:0000313" key="8">
    <source>
        <dbReference type="EMBL" id="KAJ5552725.1"/>
    </source>
</evidence>
<feature type="domain" description="Zn(2)-C6 fungal-type" evidence="7">
    <location>
        <begin position="17"/>
        <end position="47"/>
    </location>
</feature>
<dbReference type="GO" id="GO:0008270">
    <property type="term" value="F:zinc ion binding"/>
    <property type="evidence" value="ECO:0007669"/>
    <property type="project" value="InterPro"/>
</dbReference>
<evidence type="ECO:0000256" key="6">
    <source>
        <dbReference type="SAM" id="MobiDB-lite"/>
    </source>
</evidence>
<feature type="region of interest" description="Disordered" evidence="6">
    <location>
        <begin position="630"/>
        <end position="669"/>
    </location>
</feature>
<dbReference type="SMART" id="SM00066">
    <property type="entry name" value="GAL4"/>
    <property type="match status" value="1"/>
</dbReference>
<keyword evidence="3" id="KW-0238">DNA-binding</keyword>
<dbReference type="InterPro" id="IPR036864">
    <property type="entry name" value="Zn2-C6_fun-type_DNA-bd_sf"/>
</dbReference>
<dbReference type="PROSITE" id="PS00463">
    <property type="entry name" value="ZN2_CY6_FUNGAL_1"/>
    <property type="match status" value="1"/>
</dbReference>
<dbReference type="CDD" id="cd12148">
    <property type="entry name" value="fungal_TF_MHR"/>
    <property type="match status" value="1"/>
</dbReference>
<dbReference type="InterPro" id="IPR007219">
    <property type="entry name" value="XnlR_reg_dom"/>
</dbReference>
<dbReference type="PANTHER" id="PTHR46910:SF25">
    <property type="entry name" value="ABC-TRANSPORTER-REGULATING TRANSCRIPTION FACTOR"/>
    <property type="match status" value="1"/>
</dbReference>
<evidence type="ECO:0000256" key="5">
    <source>
        <dbReference type="ARBA" id="ARBA00023242"/>
    </source>
</evidence>
<accession>A0AAD6D5G8</accession>
<protein>
    <recommendedName>
        <fullName evidence="7">Zn(2)-C6 fungal-type domain-containing protein</fullName>
    </recommendedName>
</protein>
<dbReference type="AlphaFoldDB" id="A0AAD6D5G8"/>
<feature type="compositionally biased region" description="Polar residues" evidence="6">
    <location>
        <begin position="653"/>
        <end position="669"/>
    </location>
</feature>
<evidence type="ECO:0000256" key="2">
    <source>
        <dbReference type="ARBA" id="ARBA00023015"/>
    </source>
</evidence>
<keyword evidence="9" id="KW-1185">Reference proteome</keyword>